<evidence type="ECO:0000313" key="1">
    <source>
        <dbReference type="EMBL" id="PIQ86931.1"/>
    </source>
</evidence>
<evidence type="ECO:0000313" key="2">
    <source>
        <dbReference type="Proteomes" id="UP000230859"/>
    </source>
</evidence>
<dbReference type="AlphaFoldDB" id="A0A2H0LRE2"/>
<name>A0A2H0LRE2_9BACT</name>
<reference evidence="1 2" key="1">
    <citation type="submission" date="2017-09" db="EMBL/GenBank/DDBJ databases">
        <title>Depth-based differentiation of microbial function through sediment-hosted aquifers and enrichment of novel symbionts in the deep terrestrial subsurface.</title>
        <authorList>
            <person name="Probst A.J."/>
            <person name="Ladd B."/>
            <person name="Jarett J.K."/>
            <person name="Geller-Mcgrath D.E."/>
            <person name="Sieber C.M."/>
            <person name="Emerson J.B."/>
            <person name="Anantharaman K."/>
            <person name="Thomas B.C."/>
            <person name="Malmstrom R."/>
            <person name="Stieglmeier M."/>
            <person name="Klingl A."/>
            <person name="Woyke T."/>
            <person name="Ryan C.M."/>
            <person name="Banfield J.F."/>
        </authorList>
    </citation>
    <scope>NUCLEOTIDE SEQUENCE [LARGE SCALE GENOMIC DNA]</scope>
    <source>
        <strain evidence="1">CG11_big_fil_rev_8_21_14_0_20_45_26</strain>
    </source>
</reference>
<accession>A0A2H0LRE2</accession>
<dbReference type="InterPro" id="IPR011004">
    <property type="entry name" value="Trimer_LpxA-like_sf"/>
</dbReference>
<sequence>MTQAFQPKMDKQVWVHPSAQVIGRVTLKAHANIWPGCVLRADINQIVIGRYTNIQDLTVIHVESERGCRVGDECVIGHRVILHACTVKDRVLIGMGAVVLNHAVIGEGALIGAGSLVTEGARVKPESLYLGAPARYIRKLTKTEVKKHVMWAQKYARLAKMHEAGQFKQV</sequence>
<dbReference type="Proteomes" id="UP000230859">
    <property type="component" value="Unassembled WGS sequence"/>
</dbReference>
<dbReference type="Gene3D" id="2.160.10.10">
    <property type="entry name" value="Hexapeptide repeat proteins"/>
    <property type="match status" value="1"/>
</dbReference>
<proteinExistence type="predicted"/>
<dbReference type="InterPro" id="IPR047324">
    <property type="entry name" value="LbH_gamma_CA-like"/>
</dbReference>
<organism evidence="1 2">
    <name type="scientific">Candidatus Abzuiibacterium crystallinum</name>
    <dbReference type="NCBI Taxonomy" id="1974748"/>
    <lineage>
        <taxon>Bacteria</taxon>
        <taxon>Pseudomonadati</taxon>
        <taxon>Candidatus Omnitrophota</taxon>
        <taxon>Candidatus Abzuiibacterium</taxon>
    </lineage>
</organism>
<comment type="caution">
    <text evidence="1">The sequence shown here is derived from an EMBL/GenBank/DDBJ whole genome shotgun (WGS) entry which is preliminary data.</text>
</comment>
<dbReference type="CDD" id="cd04645">
    <property type="entry name" value="LbH_gamma_CA_like"/>
    <property type="match status" value="1"/>
</dbReference>
<dbReference type="EMBL" id="PCVY01000024">
    <property type="protein sequence ID" value="PIQ86931.1"/>
    <property type="molecule type" value="Genomic_DNA"/>
</dbReference>
<dbReference type="PANTHER" id="PTHR13061:SF29">
    <property type="entry name" value="GAMMA CARBONIC ANHYDRASE-LIKE 1, MITOCHONDRIAL-RELATED"/>
    <property type="match status" value="1"/>
</dbReference>
<dbReference type="InterPro" id="IPR001451">
    <property type="entry name" value="Hexapep"/>
</dbReference>
<dbReference type="InterPro" id="IPR050484">
    <property type="entry name" value="Transf_Hexapept/Carb_Anhydrase"/>
</dbReference>
<dbReference type="PANTHER" id="PTHR13061">
    <property type="entry name" value="DYNACTIN SUBUNIT P25"/>
    <property type="match status" value="1"/>
</dbReference>
<gene>
    <name evidence="1" type="ORF">COV74_02890</name>
</gene>
<protein>
    <submittedName>
        <fullName evidence="1">Gamma carbonic anhydrase family protein</fullName>
    </submittedName>
</protein>
<dbReference type="SUPFAM" id="SSF51161">
    <property type="entry name" value="Trimeric LpxA-like enzymes"/>
    <property type="match status" value="1"/>
</dbReference>
<dbReference type="Pfam" id="PF00132">
    <property type="entry name" value="Hexapep"/>
    <property type="match status" value="1"/>
</dbReference>